<comment type="caution">
    <text evidence="4">The sequence shown here is derived from an EMBL/GenBank/DDBJ whole genome shotgun (WGS) entry which is preliminary data.</text>
</comment>
<evidence type="ECO:0000256" key="3">
    <source>
        <dbReference type="SAM" id="MobiDB-lite"/>
    </source>
</evidence>
<evidence type="ECO:0000256" key="1">
    <source>
        <dbReference type="ARBA" id="ARBA00023125"/>
    </source>
</evidence>
<evidence type="ECO:0000313" key="5">
    <source>
        <dbReference type="Proteomes" id="UP001499882"/>
    </source>
</evidence>
<evidence type="ECO:0008006" key="6">
    <source>
        <dbReference type="Google" id="ProtNLM"/>
    </source>
</evidence>
<dbReference type="Gene3D" id="1.10.443.10">
    <property type="entry name" value="Intergrase catalytic core"/>
    <property type="match status" value="1"/>
</dbReference>
<name>A0ABP8YU36_9ACTN</name>
<keyword evidence="5" id="KW-1185">Reference proteome</keyword>
<dbReference type="EMBL" id="BAABKN010000015">
    <property type="protein sequence ID" value="GAA4739728.1"/>
    <property type="molecule type" value="Genomic_DNA"/>
</dbReference>
<dbReference type="InterPro" id="IPR011010">
    <property type="entry name" value="DNA_brk_join_enz"/>
</dbReference>
<sequence length="159" mass="17284">MPTYKPGSPRWAKEDSPATVQKIHRVLGLILDMAVNDGRLARNVADGVNLPRVAKHEHLYLTHDQVDDLAHATGFPAEPSKHAAYDTRSNETSRLAVLFLAYTGVRFGELAALRVRRLDQPRRRAGITESVTSVQGHGLGLGNAQDPPTPRGPDPSLPG</sequence>
<dbReference type="RefSeq" id="WP_345527123.1">
    <property type="nucleotide sequence ID" value="NZ_BAABKN010000015.1"/>
</dbReference>
<accession>A0ABP8YU36</accession>
<evidence type="ECO:0000313" key="4">
    <source>
        <dbReference type="EMBL" id="GAA4739728.1"/>
    </source>
</evidence>
<dbReference type="InterPro" id="IPR013762">
    <property type="entry name" value="Integrase-like_cat_sf"/>
</dbReference>
<organism evidence="4 5">
    <name type="scientific">Nocardioides endophyticus</name>
    <dbReference type="NCBI Taxonomy" id="1353775"/>
    <lineage>
        <taxon>Bacteria</taxon>
        <taxon>Bacillati</taxon>
        <taxon>Actinomycetota</taxon>
        <taxon>Actinomycetes</taxon>
        <taxon>Propionibacteriales</taxon>
        <taxon>Nocardioidaceae</taxon>
        <taxon>Nocardioides</taxon>
    </lineage>
</organism>
<protein>
    <recommendedName>
        <fullName evidence="6">Tyr recombinase domain-containing protein</fullName>
    </recommendedName>
</protein>
<dbReference type="Gene3D" id="1.10.150.130">
    <property type="match status" value="1"/>
</dbReference>
<feature type="compositionally biased region" description="Pro residues" evidence="3">
    <location>
        <begin position="147"/>
        <end position="159"/>
    </location>
</feature>
<keyword evidence="2" id="KW-0233">DNA recombination</keyword>
<keyword evidence="1" id="KW-0238">DNA-binding</keyword>
<reference evidence="5" key="1">
    <citation type="journal article" date="2019" name="Int. J. Syst. Evol. Microbiol.">
        <title>The Global Catalogue of Microorganisms (GCM) 10K type strain sequencing project: providing services to taxonomists for standard genome sequencing and annotation.</title>
        <authorList>
            <consortium name="The Broad Institute Genomics Platform"/>
            <consortium name="The Broad Institute Genome Sequencing Center for Infectious Disease"/>
            <person name="Wu L."/>
            <person name="Ma J."/>
        </authorList>
    </citation>
    <scope>NUCLEOTIDE SEQUENCE [LARGE SCALE GENOMIC DNA]</scope>
    <source>
        <strain evidence="5">JCM 18532</strain>
    </source>
</reference>
<proteinExistence type="predicted"/>
<feature type="region of interest" description="Disordered" evidence="3">
    <location>
        <begin position="126"/>
        <end position="159"/>
    </location>
</feature>
<dbReference type="SUPFAM" id="SSF56349">
    <property type="entry name" value="DNA breaking-rejoining enzymes"/>
    <property type="match status" value="1"/>
</dbReference>
<dbReference type="InterPro" id="IPR010998">
    <property type="entry name" value="Integrase_recombinase_N"/>
</dbReference>
<dbReference type="Proteomes" id="UP001499882">
    <property type="component" value="Unassembled WGS sequence"/>
</dbReference>
<gene>
    <name evidence="4" type="ORF">GCM10023350_25120</name>
</gene>
<evidence type="ECO:0000256" key="2">
    <source>
        <dbReference type="ARBA" id="ARBA00023172"/>
    </source>
</evidence>